<feature type="domain" description="Ionotropic glutamate receptor C-terminal" evidence="5">
    <location>
        <begin position="70"/>
        <end position="288"/>
    </location>
</feature>
<dbReference type="GO" id="GO:0006865">
    <property type="term" value="P:amino acid transport"/>
    <property type="evidence" value="ECO:0007669"/>
    <property type="project" value="TreeGrafter"/>
</dbReference>
<dbReference type="CDD" id="cd13689">
    <property type="entry name" value="PBP2_BsGlnH"/>
    <property type="match status" value="1"/>
</dbReference>
<dbReference type="KEGG" id="wbr:fliY"/>
<gene>
    <name evidence="6" type="primary">fliY</name>
</gene>
<dbReference type="Gene3D" id="3.40.190.10">
    <property type="entry name" value="Periplasmic binding protein-like II"/>
    <property type="match status" value="2"/>
</dbReference>
<dbReference type="GO" id="GO:0005576">
    <property type="term" value="C:extracellular region"/>
    <property type="evidence" value="ECO:0007669"/>
    <property type="project" value="TreeGrafter"/>
</dbReference>
<comment type="similarity">
    <text evidence="1">Belongs to the bacterial solute-binding protein 3 family.</text>
</comment>
<dbReference type="SMART" id="SM00062">
    <property type="entry name" value="PBPb"/>
    <property type="match status" value="1"/>
</dbReference>
<dbReference type="EMBL" id="BA000021">
    <property type="protein sequence ID" value="BAC24337.1"/>
    <property type="molecule type" value="Genomic_DNA"/>
</dbReference>
<evidence type="ECO:0000313" key="6">
    <source>
        <dbReference type="EMBL" id="BAC24337.1"/>
    </source>
</evidence>
<feature type="domain" description="Solute-binding protein family 3/N-terminal" evidence="4">
    <location>
        <begin position="68"/>
        <end position="289"/>
    </location>
</feature>
<protein>
    <submittedName>
        <fullName evidence="6">FliY protein</fullName>
    </submittedName>
</protein>
<dbReference type="SUPFAM" id="SSF53850">
    <property type="entry name" value="Periplasmic binding protein-like II"/>
    <property type="match status" value="1"/>
</dbReference>
<dbReference type="GO" id="GO:0030288">
    <property type="term" value="C:outer membrane-bounded periplasmic space"/>
    <property type="evidence" value="ECO:0007669"/>
    <property type="project" value="TreeGrafter"/>
</dbReference>
<dbReference type="Proteomes" id="UP000000562">
    <property type="component" value="Chromosome"/>
</dbReference>
<accession>Q8D310</accession>
<organism evidence="6 7">
    <name type="scientific">Wigglesworthia glossinidia brevipalpis</name>
    <dbReference type="NCBI Taxonomy" id="36870"/>
    <lineage>
        <taxon>Bacteria</taxon>
        <taxon>Pseudomonadati</taxon>
        <taxon>Pseudomonadota</taxon>
        <taxon>Gammaproteobacteria</taxon>
        <taxon>Enterobacterales</taxon>
        <taxon>Erwiniaceae</taxon>
        <taxon>Wigglesworthia</taxon>
    </lineage>
</organism>
<reference evidence="6 7" key="1">
    <citation type="journal article" date="2002" name="Nat. Genet.">
        <title>Genome sequence of the endocellular obligate symbiont of tsetse flies, Wigglesworthia glossinidia.</title>
        <authorList>
            <person name="Akman L."/>
            <person name="Yamashita A."/>
            <person name="Watanabe H."/>
            <person name="Oshima K."/>
            <person name="Shiba T."/>
            <person name="Hattori M."/>
            <person name="Aksoy S."/>
        </authorList>
    </citation>
    <scope>NUCLEOTIDE SEQUENCE [LARGE SCALE GENOMIC DNA]</scope>
</reference>
<dbReference type="HOGENOM" id="CLU_019602_18_2_6"/>
<dbReference type="PANTHER" id="PTHR30085:SF6">
    <property type="entry name" value="ABC TRANSPORTER GLUTAMINE-BINDING PROTEIN GLNH"/>
    <property type="match status" value="1"/>
</dbReference>
<keyword evidence="3" id="KW-0732">Signal</keyword>
<dbReference type="InterPro" id="IPR051455">
    <property type="entry name" value="Bact_solute-bind_prot3"/>
</dbReference>
<evidence type="ECO:0000313" key="7">
    <source>
        <dbReference type="Proteomes" id="UP000000562"/>
    </source>
</evidence>
<dbReference type="AlphaFoldDB" id="Q8D310"/>
<evidence type="ECO:0000256" key="2">
    <source>
        <dbReference type="ARBA" id="ARBA00022448"/>
    </source>
</evidence>
<dbReference type="eggNOG" id="COG0834">
    <property type="taxonomic scope" value="Bacteria"/>
</dbReference>
<dbReference type="SMART" id="SM00079">
    <property type="entry name" value="PBPe"/>
    <property type="match status" value="1"/>
</dbReference>
<dbReference type="GO" id="GO:0015276">
    <property type="term" value="F:ligand-gated monoatomic ion channel activity"/>
    <property type="evidence" value="ECO:0007669"/>
    <property type="project" value="InterPro"/>
</dbReference>
<dbReference type="Pfam" id="PF00497">
    <property type="entry name" value="SBP_bac_3"/>
    <property type="match status" value="1"/>
</dbReference>
<proteinExistence type="inferred from homology"/>
<dbReference type="GO" id="GO:0016020">
    <property type="term" value="C:membrane"/>
    <property type="evidence" value="ECO:0007669"/>
    <property type="project" value="InterPro"/>
</dbReference>
<keyword evidence="2" id="KW-0813">Transport</keyword>
<dbReference type="InterPro" id="IPR001320">
    <property type="entry name" value="Iontro_rcpt_C"/>
</dbReference>
<keyword evidence="7" id="KW-1185">Reference proteome</keyword>
<dbReference type="PANTHER" id="PTHR30085">
    <property type="entry name" value="AMINO ACID ABC TRANSPORTER PERMEASE"/>
    <property type="match status" value="1"/>
</dbReference>
<name>Q8D310_WIGBR</name>
<evidence type="ECO:0000259" key="5">
    <source>
        <dbReference type="SMART" id="SM00079"/>
    </source>
</evidence>
<evidence type="ECO:0000256" key="1">
    <source>
        <dbReference type="ARBA" id="ARBA00010333"/>
    </source>
</evidence>
<sequence length="290" mass="32959">MENINYFKYKFQIFILKNKIIKYLFKKRNKMLNKNFFNSLLKSIILISFFIFNLSFASKLEDIKKSGLLRVAIFDSNPPFGKIDLKNHSIIGYDADFSKEIANILGVKLKLIPTNPSNRIPLLQSGKVDLIIADITITKEREKVINFSVPYFVTHQKLLVNKYSSNELKDYSFDKIGAVKGTTGQKTLHDILPKAQIISYEDIPMAFSALRNGNVKAITQDSTILSGLLLAAPDKDKYKILQETISKEVIGIGVKKGEDDLLSEVNKALKILEESGKKLIIYNKWFGNKK</sequence>
<dbReference type="STRING" id="36870.gene:10368679"/>
<dbReference type="InterPro" id="IPR001638">
    <property type="entry name" value="Solute-binding_3/MltF_N"/>
</dbReference>
<evidence type="ECO:0000259" key="4">
    <source>
        <dbReference type="SMART" id="SM00062"/>
    </source>
</evidence>
<evidence type="ECO:0000256" key="3">
    <source>
        <dbReference type="ARBA" id="ARBA00022729"/>
    </source>
</evidence>